<dbReference type="InterPro" id="IPR001173">
    <property type="entry name" value="Glyco_trans_2-like"/>
</dbReference>
<dbReference type="EMBL" id="PJMU01000003">
    <property type="protein sequence ID" value="PKV62782.1"/>
    <property type="molecule type" value="Genomic_DNA"/>
</dbReference>
<keyword evidence="3" id="KW-0808">Transferase</keyword>
<accession>A0A2N3U7Q5</accession>
<dbReference type="InterPro" id="IPR013216">
    <property type="entry name" value="Methyltransf_11"/>
</dbReference>
<dbReference type="PANTHER" id="PTHR22916">
    <property type="entry name" value="GLYCOSYLTRANSFERASE"/>
    <property type="match status" value="1"/>
</dbReference>
<dbReference type="Gene3D" id="3.90.550.10">
    <property type="entry name" value="Spore Coat Polysaccharide Biosynthesis Protein SpsA, Chain A"/>
    <property type="match status" value="1"/>
</dbReference>
<protein>
    <submittedName>
        <fullName evidence="3">Glycosyltransferase involved in cell wall biosynthesis</fullName>
    </submittedName>
</protein>
<evidence type="ECO:0000313" key="4">
    <source>
        <dbReference type="Proteomes" id="UP000233782"/>
    </source>
</evidence>
<dbReference type="GO" id="GO:0016758">
    <property type="term" value="F:hexosyltransferase activity"/>
    <property type="evidence" value="ECO:0007669"/>
    <property type="project" value="UniProtKB-ARBA"/>
</dbReference>
<dbReference type="CDD" id="cd02440">
    <property type="entry name" value="AdoMet_MTases"/>
    <property type="match status" value="1"/>
</dbReference>
<sequence>MLTYQDTSPPPLVSVVIPCYNHGNYVRKAIESVIKQTYSRTEIIVVDDGSTDDTKDTVERYAGVRYIYQENQGLSAARNTGAKYSTGNYIMFLDSDDWLYPKGIETNVNYLIQHSEVAFVSGIYDAFYVDENTISEGKHIVDSDHYYCMLQGNYIGMIATVLFQQWVFKEFSYDTSLRNCEDYDLYLKITRKYQVYHHQNKIAAYRLHAKNMSSNIPLMLAGALHVLKRQENQLKTMSEREAYLSGIKAWKEHYCKKLYLELIRSRRTASHSELRLLFEHHPRFLSKYILNQGKATMKAMIKRFIPATTSKRLLNRMGLYKKFTPRVGQVDFGDFNRVLPFSNMFGYDRGGPIDRYYIEKFLNEEKDSIKGRMLEIGDNAYTLRFGGSKIVQSDVLHVNGSNEIATIIGDISHAPHIQDNTFDGIILTQTLHLIYDFKGALNTCHRILKPGGTLLLTVPGITPIDQGEWNSIWYWSFTDKSMKKLMQESFPNCPFEVKTFGNVLAASTFLHGMGRTEIPQEKLDFHDPQYQVIICVKVQKSTAP</sequence>
<evidence type="ECO:0000259" key="2">
    <source>
        <dbReference type="Pfam" id="PF08241"/>
    </source>
</evidence>
<dbReference type="PANTHER" id="PTHR22916:SF3">
    <property type="entry name" value="UDP-GLCNAC:BETAGAL BETA-1,3-N-ACETYLGLUCOSAMINYLTRANSFERASE-LIKE PROTEIN 1"/>
    <property type="match status" value="1"/>
</dbReference>
<gene>
    <name evidence="3" type="ORF">BD749_2612</name>
</gene>
<dbReference type="GO" id="GO:0008757">
    <property type="term" value="F:S-adenosylmethionine-dependent methyltransferase activity"/>
    <property type="evidence" value="ECO:0007669"/>
    <property type="project" value="InterPro"/>
</dbReference>
<organism evidence="3 4">
    <name type="scientific">Pontibacter ramchanderi</name>
    <dbReference type="NCBI Taxonomy" id="1179743"/>
    <lineage>
        <taxon>Bacteria</taxon>
        <taxon>Pseudomonadati</taxon>
        <taxon>Bacteroidota</taxon>
        <taxon>Cytophagia</taxon>
        <taxon>Cytophagales</taxon>
        <taxon>Hymenobacteraceae</taxon>
        <taxon>Pontibacter</taxon>
    </lineage>
</organism>
<dbReference type="InterPro" id="IPR029044">
    <property type="entry name" value="Nucleotide-diphossugar_trans"/>
</dbReference>
<dbReference type="SUPFAM" id="SSF53448">
    <property type="entry name" value="Nucleotide-diphospho-sugar transferases"/>
    <property type="match status" value="1"/>
</dbReference>
<reference evidence="3 4" key="1">
    <citation type="submission" date="2017-12" db="EMBL/GenBank/DDBJ databases">
        <title>Genomic Encyclopedia of Type Strains, Phase III (KMG-III): the genomes of soil and plant-associated and newly described type strains.</title>
        <authorList>
            <person name="Whitman W."/>
        </authorList>
    </citation>
    <scope>NUCLEOTIDE SEQUENCE [LARGE SCALE GENOMIC DNA]</scope>
    <source>
        <strain evidence="3 4">LP43</strain>
    </source>
</reference>
<dbReference type="InterPro" id="IPR029063">
    <property type="entry name" value="SAM-dependent_MTases_sf"/>
</dbReference>
<keyword evidence="4" id="KW-1185">Reference proteome</keyword>
<evidence type="ECO:0000313" key="3">
    <source>
        <dbReference type="EMBL" id="PKV62782.1"/>
    </source>
</evidence>
<name>A0A2N3U7Q5_9BACT</name>
<feature type="domain" description="Glycosyltransferase 2-like" evidence="1">
    <location>
        <begin position="14"/>
        <end position="132"/>
    </location>
</feature>
<dbReference type="AlphaFoldDB" id="A0A2N3U7Q5"/>
<dbReference type="Pfam" id="PF08241">
    <property type="entry name" value="Methyltransf_11"/>
    <property type="match status" value="1"/>
</dbReference>
<dbReference type="Proteomes" id="UP000233782">
    <property type="component" value="Unassembled WGS sequence"/>
</dbReference>
<dbReference type="Gene3D" id="3.40.50.150">
    <property type="entry name" value="Vaccinia Virus protein VP39"/>
    <property type="match status" value="1"/>
</dbReference>
<evidence type="ECO:0000259" key="1">
    <source>
        <dbReference type="Pfam" id="PF00535"/>
    </source>
</evidence>
<dbReference type="SUPFAM" id="SSF53335">
    <property type="entry name" value="S-adenosyl-L-methionine-dependent methyltransferases"/>
    <property type="match status" value="1"/>
</dbReference>
<proteinExistence type="predicted"/>
<dbReference type="OrthoDB" id="6307329at2"/>
<comment type="caution">
    <text evidence="3">The sequence shown here is derived from an EMBL/GenBank/DDBJ whole genome shotgun (WGS) entry which is preliminary data.</text>
</comment>
<feature type="domain" description="Methyltransferase type 11" evidence="2">
    <location>
        <begin position="403"/>
        <end position="455"/>
    </location>
</feature>
<dbReference type="Pfam" id="PF00535">
    <property type="entry name" value="Glycos_transf_2"/>
    <property type="match status" value="1"/>
</dbReference>
<dbReference type="RefSeq" id="WP_101444825.1">
    <property type="nucleotide sequence ID" value="NZ_PJMU01000003.1"/>
</dbReference>